<dbReference type="EMBL" id="VBWP01000002">
    <property type="protein sequence ID" value="TLG76744.1"/>
    <property type="molecule type" value="Genomic_DNA"/>
</dbReference>
<keyword evidence="5" id="KW-1185">Reference proteome</keyword>
<evidence type="ECO:0000313" key="4">
    <source>
        <dbReference type="EMBL" id="TLG76744.1"/>
    </source>
</evidence>
<dbReference type="InParanoid" id="A0A5R8QG31"/>
<protein>
    <recommendedName>
        <fullName evidence="3">Putative adhesive domain-containing protein</fullName>
    </recommendedName>
</protein>
<feature type="domain" description="Putative adhesive" evidence="3">
    <location>
        <begin position="86"/>
        <end position="248"/>
    </location>
</feature>
<sequence length="727" mass="79407">MKKIVKISCLLLVATLVVVSQMNLNVFAINFSNENEQTDIQASENNTEDNKVETTDDTAEDESNSASVEDAPLMTKLSPFLIGLASFDGYDLNGDNNLSYSASQAFGTTSGKSLNVSAVFPDSTTPNKQIIVALTKDFKFDNIEGFKTGTTVFDASTLPDQLKGVVLNATYFKNTDAIPAINSTISDLSGYVVYDVIASASKVDLQFTVSMVGTYLLNNGNMDLVNPISVRSVMDNVAIDEEVVENIRFTSPLAPKFWGASSVSYMYADQVDNIYTNKDMYFYTTGLNNQDSYGILYEQWTVKYSYPKQLTLENVYMNNSTNNITTIVDESNPTLNYVTITAKDFLTTGKNFYFTFTSDGLGVAGETYKVTPVKVNGYNSYVKPYGAAEFGTNAGLYTFTINIQESYKNKAEVFPRTTKVSLQNADSGAILLGTLPIRNTQADSVTDQSLKVDFDTTMIGVTSVYMRSGIKAYNITGITTDGRVFIFPDVLSSAPDKMLSLFANADITPNKEEYIASLSWDEVRIPGNFISVATNESAASAAYSQAMFYGDILPSAESGKSVKSVFTITNDGDFSGSNAQSANITSSFSSSGEFRPNSSTTSVTLLGGETKTVSGNFSYNHDNYNFWTSSMKGFNFYLRELDGIYIDASSLKITDSDGTVFSSTDGNAIISDFIDNSGVKVYKIYIPTARFDFNSNLKKIGYNFDIKALSTSPSIIESMSNIIQELL</sequence>
<dbReference type="Pfam" id="PF20595">
    <property type="entry name" value="pAdhesive_6"/>
    <property type="match status" value="1"/>
</dbReference>
<evidence type="ECO:0000259" key="3">
    <source>
        <dbReference type="Pfam" id="PF20595"/>
    </source>
</evidence>
<evidence type="ECO:0000256" key="2">
    <source>
        <dbReference type="SAM" id="SignalP"/>
    </source>
</evidence>
<feature type="signal peptide" evidence="2">
    <location>
        <begin position="1"/>
        <end position="28"/>
    </location>
</feature>
<reference evidence="4 5" key="1">
    <citation type="submission" date="2019-05" db="EMBL/GenBank/DDBJ databases">
        <title>Culicoidintestinum kansasii gen. nov., sp. nov. from the gastrointestinal tract of the biting midge, Culicoides sonorensis.</title>
        <authorList>
            <person name="Neupane S."/>
            <person name="Ghosh A."/>
            <person name="Gunther S."/>
            <person name="Martin K."/>
            <person name="Zurek L."/>
        </authorList>
    </citation>
    <scope>NUCLEOTIDE SEQUENCE [LARGE SCALE GENOMIC DNA]</scope>
    <source>
        <strain evidence="4 5">CS-1</strain>
    </source>
</reference>
<dbReference type="InterPro" id="IPR046772">
    <property type="entry name" value="pAdhesive_6"/>
</dbReference>
<gene>
    <name evidence="4" type="ORF">FEZ08_03770</name>
</gene>
<dbReference type="Proteomes" id="UP000306912">
    <property type="component" value="Unassembled WGS sequence"/>
</dbReference>
<feature type="chain" id="PRO_5024448724" description="Putative adhesive domain-containing protein" evidence="2">
    <location>
        <begin position="29"/>
        <end position="727"/>
    </location>
</feature>
<accession>A0A5R8QG31</accession>
<proteinExistence type="predicted"/>
<feature type="region of interest" description="Disordered" evidence="1">
    <location>
        <begin position="40"/>
        <end position="68"/>
    </location>
</feature>
<comment type="caution">
    <text evidence="4">The sequence shown here is derived from an EMBL/GenBank/DDBJ whole genome shotgun (WGS) entry which is preliminary data.</text>
</comment>
<evidence type="ECO:0000256" key="1">
    <source>
        <dbReference type="SAM" id="MobiDB-lite"/>
    </source>
</evidence>
<name>A0A5R8QG31_9FIRM</name>
<dbReference type="AlphaFoldDB" id="A0A5R8QG31"/>
<organism evidence="4 5">
    <name type="scientific">Culicoidibacter larvae</name>
    <dbReference type="NCBI Taxonomy" id="2579976"/>
    <lineage>
        <taxon>Bacteria</taxon>
        <taxon>Bacillati</taxon>
        <taxon>Bacillota</taxon>
        <taxon>Culicoidibacteria</taxon>
        <taxon>Culicoidibacterales</taxon>
        <taxon>Culicoidibacteraceae</taxon>
        <taxon>Culicoidibacter</taxon>
    </lineage>
</organism>
<dbReference type="RefSeq" id="WP_138190381.1">
    <property type="nucleotide sequence ID" value="NZ_VBWP01000002.1"/>
</dbReference>
<keyword evidence="2" id="KW-0732">Signal</keyword>
<evidence type="ECO:0000313" key="5">
    <source>
        <dbReference type="Proteomes" id="UP000306912"/>
    </source>
</evidence>